<accession>A0A382VDM3</accession>
<reference evidence="1" key="1">
    <citation type="submission" date="2018-05" db="EMBL/GenBank/DDBJ databases">
        <authorList>
            <person name="Lanie J.A."/>
            <person name="Ng W.-L."/>
            <person name="Kazmierczak K.M."/>
            <person name="Andrzejewski T.M."/>
            <person name="Davidsen T.M."/>
            <person name="Wayne K.J."/>
            <person name="Tettelin H."/>
            <person name="Glass J.I."/>
            <person name="Rusch D."/>
            <person name="Podicherti R."/>
            <person name="Tsui H.-C.T."/>
            <person name="Winkler M.E."/>
        </authorList>
    </citation>
    <scope>NUCLEOTIDE SEQUENCE</scope>
</reference>
<sequence length="32" mass="3517">MPPIPLSHRSPYELLVAVLLSAQTTDVKVNQV</sequence>
<dbReference type="AlphaFoldDB" id="A0A382VDM3"/>
<evidence type="ECO:0000313" key="1">
    <source>
        <dbReference type="EMBL" id="SVD44616.1"/>
    </source>
</evidence>
<dbReference type="Gene3D" id="1.10.340.30">
    <property type="entry name" value="Hypothetical protein, domain 2"/>
    <property type="match status" value="1"/>
</dbReference>
<name>A0A382VDM3_9ZZZZ</name>
<dbReference type="EMBL" id="UINC01151170">
    <property type="protein sequence ID" value="SVD44616.1"/>
    <property type="molecule type" value="Genomic_DNA"/>
</dbReference>
<dbReference type="InterPro" id="IPR011257">
    <property type="entry name" value="DNA_glycosylase"/>
</dbReference>
<feature type="non-terminal residue" evidence="1">
    <location>
        <position position="32"/>
    </location>
</feature>
<gene>
    <name evidence="1" type="ORF">METZ01_LOCUS397470</name>
</gene>
<protein>
    <recommendedName>
        <fullName evidence="2">Endonuclease III</fullName>
    </recommendedName>
</protein>
<organism evidence="1">
    <name type="scientific">marine metagenome</name>
    <dbReference type="NCBI Taxonomy" id="408172"/>
    <lineage>
        <taxon>unclassified sequences</taxon>
        <taxon>metagenomes</taxon>
        <taxon>ecological metagenomes</taxon>
    </lineage>
</organism>
<proteinExistence type="predicted"/>
<evidence type="ECO:0008006" key="2">
    <source>
        <dbReference type="Google" id="ProtNLM"/>
    </source>
</evidence>
<dbReference type="GO" id="GO:0003824">
    <property type="term" value="F:catalytic activity"/>
    <property type="evidence" value="ECO:0007669"/>
    <property type="project" value="InterPro"/>
</dbReference>
<dbReference type="GO" id="GO:0006281">
    <property type="term" value="P:DNA repair"/>
    <property type="evidence" value="ECO:0007669"/>
    <property type="project" value="InterPro"/>
</dbReference>
<dbReference type="SUPFAM" id="SSF48150">
    <property type="entry name" value="DNA-glycosylase"/>
    <property type="match status" value="1"/>
</dbReference>